<comment type="subcellular location">
    <subcellularLocation>
        <location evidence="1">Cell outer membrane</location>
        <topology evidence="1">Lipid-anchor</topology>
    </subcellularLocation>
</comment>
<evidence type="ECO:0000256" key="7">
    <source>
        <dbReference type="SAM" id="MobiDB-lite"/>
    </source>
</evidence>
<evidence type="ECO:0000313" key="9">
    <source>
        <dbReference type="Proteomes" id="UP000033452"/>
    </source>
</evidence>
<dbReference type="Proteomes" id="UP000033452">
    <property type="component" value="Unassembled WGS sequence"/>
</dbReference>
<evidence type="ECO:0000256" key="1">
    <source>
        <dbReference type="ARBA" id="ARBA00004459"/>
    </source>
</evidence>
<reference evidence="8 9" key="1">
    <citation type="journal article" date="2015" name="BMC Genomics">
        <title>Genome mining reveals unlocked bioactive potential of marine Gram-negative bacteria.</title>
        <authorList>
            <person name="Machado H."/>
            <person name="Sonnenschein E.C."/>
            <person name="Melchiorsen J."/>
            <person name="Gram L."/>
        </authorList>
    </citation>
    <scope>NUCLEOTIDE SEQUENCE [LARGE SCALE GENOMIC DNA]</scope>
    <source>
        <strain evidence="8 9">S2471</strain>
    </source>
</reference>
<keyword evidence="3" id="KW-0472">Membrane</keyword>
<feature type="region of interest" description="Disordered" evidence="7">
    <location>
        <begin position="28"/>
        <end position="65"/>
    </location>
</feature>
<keyword evidence="9" id="KW-1185">Reference proteome</keyword>
<protein>
    <recommendedName>
        <fullName evidence="10">Lipoprotein</fullName>
    </recommendedName>
</protein>
<dbReference type="InterPro" id="IPR032831">
    <property type="entry name" value="LptM_cons"/>
</dbReference>
<gene>
    <name evidence="8" type="ORF">TW77_15385</name>
</gene>
<evidence type="ECO:0000256" key="6">
    <source>
        <dbReference type="ARBA" id="ARBA00023288"/>
    </source>
</evidence>
<dbReference type="EMBL" id="JXYA01000037">
    <property type="protein sequence ID" value="KJZ07472.1"/>
    <property type="molecule type" value="Genomic_DNA"/>
</dbReference>
<evidence type="ECO:0000256" key="2">
    <source>
        <dbReference type="ARBA" id="ARBA00022729"/>
    </source>
</evidence>
<comment type="caution">
    <text evidence="8">The sequence shown here is derived from an EMBL/GenBank/DDBJ whole genome shotgun (WGS) entry which is preliminary data.</text>
</comment>
<name>A0A0F4QLE4_9GAMM</name>
<dbReference type="AlphaFoldDB" id="A0A0F4QLE4"/>
<evidence type="ECO:0000256" key="5">
    <source>
        <dbReference type="ARBA" id="ARBA00023237"/>
    </source>
</evidence>
<dbReference type="Pfam" id="PF13627">
    <property type="entry name" value="LptM_cons"/>
    <property type="match status" value="1"/>
</dbReference>
<keyword evidence="6" id="KW-0449">Lipoprotein</keyword>
<organism evidence="8 9">
    <name type="scientific">Pseudoalteromonas rubra</name>
    <dbReference type="NCBI Taxonomy" id="43658"/>
    <lineage>
        <taxon>Bacteria</taxon>
        <taxon>Pseudomonadati</taxon>
        <taxon>Pseudomonadota</taxon>
        <taxon>Gammaproteobacteria</taxon>
        <taxon>Alteromonadales</taxon>
        <taxon>Pseudoalteromonadaceae</taxon>
        <taxon>Pseudoalteromonas</taxon>
    </lineage>
</organism>
<keyword evidence="4" id="KW-0564">Palmitate</keyword>
<proteinExistence type="predicted"/>
<dbReference type="PATRIC" id="fig|43658.5.peg.3254"/>
<dbReference type="NCBIfam" id="NF047847">
    <property type="entry name" value="SS_mature_LptM"/>
    <property type="match status" value="1"/>
</dbReference>
<sequence length="65" mass="6977">MKATHTQFSLFTLILTSLLLLSGCGQSGPLYLPEQRAQPTNAPEQAPQPDKDSGSSEDADTKQES</sequence>
<dbReference type="GO" id="GO:0009279">
    <property type="term" value="C:cell outer membrane"/>
    <property type="evidence" value="ECO:0007669"/>
    <property type="project" value="UniProtKB-SubCell"/>
</dbReference>
<dbReference type="RefSeq" id="WP_046005867.1">
    <property type="nucleotide sequence ID" value="NZ_JXYA01000037.1"/>
</dbReference>
<dbReference type="PROSITE" id="PS51257">
    <property type="entry name" value="PROKAR_LIPOPROTEIN"/>
    <property type="match status" value="1"/>
</dbReference>
<evidence type="ECO:0008006" key="10">
    <source>
        <dbReference type="Google" id="ProtNLM"/>
    </source>
</evidence>
<evidence type="ECO:0000313" key="8">
    <source>
        <dbReference type="EMBL" id="KJZ07472.1"/>
    </source>
</evidence>
<keyword evidence="5" id="KW-0998">Cell outer membrane</keyword>
<accession>A0A0F4QLE4</accession>
<dbReference type="OrthoDB" id="6371029at2"/>
<evidence type="ECO:0000256" key="4">
    <source>
        <dbReference type="ARBA" id="ARBA00023139"/>
    </source>
</evidence>
<evidence type="ECO:0000256" key="3">
    <source>
        <dbReference type="ARBA" id="ARBA00023136"/>
    </source>
</evidence>
<keyword evidence="2" id="KW-0732">Signal</keyword>
<feature type="compositionally biased region" description="Basic and acidic residues" evidence="7">
    <location>
        <begin position="49"/>
        <end position="65"/>
    </location>
</feature>